<evidence type="ECO:0000313" key="4">
    <source>
        <dbReference type="EMBL" id="SOE18288.1"/>
    </source>
</evidence>
<dbReference type="InterPro" id="IPR013815">
    <property type="entry name" value="ATP_grasp_subdomain_1"/>
</dbReference>
<dbReference type="Proteomes" id="UP000219465">
    <property type="component" value="Unassembled WGS sequence"/>
</dbReference>
<dbReference type="InterPro" id="IPR016102">
    <property type="entry name" value="Succinyl-CoA_synth-like"/>
</dbReference>
<gene>
    <name evidence="4" type="ORF">SAMN05877838_3209</name>
</gene>
<keyword evidence="2" id="KW-0067">ATP-binding</keyword>
<reference evidence="5" key="1">
    <citation type="submission" date="2017-08" db="EMBL/GenBank/DDBJ databases">
        <authorList>
            <person name="Varghese N."/>
            <person name="Submissions S."/>
        </authorList>
    </citation>
    <scope>NUCLEOTIDE SEQUENCE [LARGE SCALE GENOMIC DNA]</scope>
    <source>
        <strain evidence="5">KCTC 23107</strain>
    </source>
</reference>
<protein>
    <submittedName>
        <fullName evidence="4">Acyl-CoA synthetase (NDP forming)</fullName>
    </submittedName>
</protein>
<dbReference type="Pfam" id="PF13607">
    <property type="entry name" value="Succ_CoA_lig"/>
    <property type="match status" value="1"/>
</dbReference>
<dbReference type="SMART" id="SM00881">
    <property type="entry name" value="CoA_binding"/>
    <property type="match status" value="1"/>
</dbReference>
<keyword evidence="2" id="KW-0547">Nucleotide-binding</keyword>
<dbReference type="SUPFAM" id="SSF51735">
    <property type="entry name" value="NAD(P)-binding Rossmann-fold domains"/>
    <property type="match status" value="1"/>
</dbReference>
<dbReference type="Gene3D" id="3.40.50.261">
    <property type="entry name" value="Succinyl-CoA synthetase domains"/>
    <property type="match status" value="2"/>
</dbReference>
<keyword evidence="5" id="KW-1185">Reference proteome</keyword>
<dbReference type="InterPro" id="IPR032875">
    <property type="entry name" value="Succ_CoA_lig_flav_dom"/>
</dbReference>
<proteinExistence type="predicted"/>
<evidence type="ECO:0000256" key="2">
    <source>
        <dbReference type="PROSITE-ProRule" id="PRU00409"/>
    </source>
</evidence>
<dbReference type="EMBL" id="OCPC01000005">
    <property type="protein sequence ID" value="SOE18288.1"/>
    <property type="molecule type" value="Genomic_DNA"/>
</dbReference>
<feature type="domain" description="ATP-grasp" evidence="3">
    <location>
        <begin position="483"/>
        <end position="690"/>
    </location>
</feature>
<evidence type="ECO:0000259" key="3">
    <source>
        <dbReference type="PROSITE" id="PS50975"/>
    </source>
</evidence>
<dbReference type="Gene3D" id="3.40.50.720">
    <property type="entry name" value="NAD(P)-binding Rossmann-like Domain"/>
    <property type="match status" value="1"/>
</dbReference>
<dbReference type="InterPro" id="IPR011761">
    <property type="entry name" value="ATP-grasp"/>
</dbReference>
<dbReference type="AlphaFoldDB" id="A0A286IDU6"/>
<dbReference type="PROSITE" id="PS50975">
    <property type="entry name" value="ATP_GRASP"/>
    <property type="match status" value="1"/>
</dbReference>
<dbReference type="InterPro" id="IPR036291">
    <property type="entry name" value="NAD(P)-bd_dom_sf"/>
</dbReference>
<dbReference type="GO" id="GO:0046872">
    <property type="term" value="F:metal ion binding"/>
    <property type="evidence" value="ECO:0007669"/>
    <property type="project" value="InterPro"/>
</dbReference>
<dbReference type="Pfam" id="PF13380">
    <property type="entry name" value="CoA_binding_2"/>
    <property type="match status" value="1"/>
</dbReference>
<name>A0A286IDU6_9HYPH</name>
<keyword evidence="1" id="KW-0816">Tricarboxylic acid cycle</keyword>
<dbReference type="SUPFAM" id="SSF56059">
    <property type="entry name" value="Glutathione synthetase ATP-binding domain-like"/>
    <property type="match status" value="1"/>
</dbReference>
<sequence>MTRDLSRLLRPRSIALFGGGWAANVVTQLKKSGFDGHIWPVNPKRADILGVPCLASIDDLPAAPDASFIGVNRDATIEVVERLSAMGAGGATCFASGFLESENETTGGADLQARLIKAAGTMPILGPNCYGLINYLDTVTLWPDQHGGLAVDSGVAIVAQSSNIAINMTMQARGLPIAYVIAAGNQAQTGASDLAASLLDDDRVTAIGLYLEGFGDIRALEAFAAKARARRKPVVAIKIGRSDKARAATMTHTASLAGNAAAGSALLRRLGIIEVETIAVFLETLKLLHSLGPLPGASICSVSCSGGEASLMADLSSGSKLEFTDFAASQRAALKAELGPIVSIANPLDYHTFIWGDVPRMTRVFSTVMAETFDLTVFILDMPRADRCDPSGYQCAVDAIIAARAETGARVAVLASLPENMSDHFTRRFMDAGVAVLHGMSEGIAAIAAAIEAGQTNAVAPQPLLLSEQVPSKASILSESASKAALSGFGLKIPRAAAALSLDEVMQKAQSLDQPLALKGTGLAHKSDAGLVALNLVDHASLMAAANRMGGIATGYLVEEMVVGGLAEVLVGITRDPTGIFLLTLGAGGVLTELLADTASLLLPATRADIETALKSLRIGRQLEGYRGKPAADLQALSDAVLAICAYAEAHGDRLLELEVNPLIARAGDAVAVDALIRLNIADHNKEITL</sequence>
<dbReference type="Gene3D" id="3.30.1490.20">
    <property type="entry name" value="ATP-grasp fold, A domain"/>
    <property type="match status" value="1"/>
</dbReference>
<dbReference type="PANTHER" id="PTHR42793">
    <property type="entry name" value="COA BINDING DOMAIN CONTAINING PROTEIN"/>
    <property type="match status" value="1"/>
</dbReference>
<dbReference type="Gene3D" id="3.30.470.20">
    <property type="entry name" value="ATP-grasp fold, B domain"/>
    <property type="match status" value="1"/>
</dbReference>
<evidence type="ECO:0000256" key="1">
    <source>
        <dbReference type="ARBA" id="ARBA00022532"/>
    </source>
</evidence>
<dbReference type="InterPro" id="IPR003781">
    <property type="entry name" value="CoA-bd"/>
</dbReference>
<dbReference type="GO" id="GO:0005524">
    <property type="term" value="F:ATP binding"/>
    <property type="evidence" value="ECO:0007669"/>
    <property type="project" value="UniProtKB-UniRule"/>
</dbReference>
<dbReference type="GO" id="GO:0006099">
    <property type="term" value="P:tricarboxylic acid cycle"/>
    <property type="evidence" value="ECO:0007669"/>
    <property type="project" value="UniProtKB-KW"/>
</dbReference>
<dbReference type="OrthoDB" id="9807426at2"/>
<organism evidence="4 5">
    <name type="scientific">Hoeflea halophila</name>
    <dbReference type="NCBI Taxonomy" id="714899"/>
    <lineage>
        <taxon>Bacteria</taxon>
        <taxon>Pseudomonadati</taxon>
        <taxon>Pseudomonadota</taxon>
        <taxon>Alphaproteobacteria</taxon>
        <taxon>Hyphomicrobiales</taxon>
        <taxon>Rhizobiaceae</taxon>
        <taxon>Hoeflea</taxon>
    </lineage>
</organism>
<dbReference type="PANTHER" id="PTHR42793:SF4">
    <property type="entry name" value="BLL6376 PROTEIN"/>
    <property type="match status" value="1"/>
</dbReference>
<evidence type="ECO:0000313" key="5">
    <source>
        <dbReference type="Proteomes" id="UP000219465"/>
    </source>
</evidence>
<dbReference type="Pfam" id="PF13549">
    <property type="entry name" value="ATP-grasp_5"/>
    <property type="match status" value="1"/>
</dbReference>
<dbReference type="RefSeq" id="WP_097108782.1">
    <property type="nucleotide sequence ID" value="NZ_OCPC01000005.1"/>
</dbReference>
<accession>A0A286IDU6</accession>
<dbReference type="SUPFAM" id="SSF52210">
    <property type="entry name" value="Succinyl-CoA synthetase domains"/>
    <property type="match status" value="2"/>
</dbReference>